<feature type="compositionally biased region" description="Basic and acidic residues" evidence="1">
    <location>
        <begin position="62"/>
        <end position="73"/>
    </location>
</feature>
<protein>
    <submittedName>
        <fullName evidence="2">Uncharacterized protein</fullName>
    </submittedName>
</protein>
<sequence>MLMELAMLDILKDATLPRCVTGHLSPQLRNIAPSRQNHTPGACPGESTTRKRYPTRLSGDTETGKKGEEKPEDAGAGETEEEEREEREREPGTESGTEEGTKAEEEEDDREDAETPRKHEQRRHIPGGAWLTQVRVYLRVNLFPEWMRVGKKRERERAENREGTGRKGLKKKLSDYLTAPREVVKETTLLYNVVEREREYLVHGEG</sequence>
<keyword evidence="3" id="KW-1185">Reference proteome</keyword>
<proteinExistence type="predicted"/>
<evidence type="ECO:0000313" key="2">
    <source>
        <dbReference type="EMBL" id="KAJ1153931.1"/>
    </source>
</evidence>
<reference evidence="2" key="1">
    <citation type="journal article" date="2022" name="bioRxiv">
        <title>Sequencing and chromosome-scale assembly of the giantPleurodeles waltlgenome.</title>
        <authorList>
            <person name="Brown T."/>
            <person name="Elewa A."/>
            <person name="Iarovenko S."/>
            <person name="Subramanian E."/>
            <person name="Araus A.J."/>
            <person name="Petzold A."/>
            <person name="Susuki M."/>
            <person name="Suzuki K.-i.T."/>
            <person name="Hayashi T."/>
            <person name="Toyoda A."/>
            <person name="Oliveira C."/>
            <person name="Osipova E."/>
            <person name="Leigh N.D."/>
            <person name="Simon A."/>
            <person name="Yun M.H."/>
        </authorList>
    </citation>
    <scope>NUCLEOTIDE SEQUENCE</scope>
    <source>
        <strain evidence="2">20211129_DDA</strain>
        <tissue evidence="2">Liver</tissue>
    </source>
</reference>
<dbReference type="EMBL" id="JANPWB010000009">
    <property type="protein sequence ID" value="KAJ1153931.1"/>
    <property type="molecule type" value="Genomic_DNA"/>
</dbReference>
<accession>A0AAV7RN73</accession>
<gene>
    <name evidence="2" type="ORF">NDU88_006689</name>
</gene>
<evidence type="ECO:0000313" key="3">
    <source>
        <dbReference type="Proteomes" id="UP001066276"/>
    </source>
</evidence>
<dbReference type="Proteomes" id="UP001066276">
    <property type="component" value="Chromosome 5"/>
</dbReference>
<name>A0AAV7RN73_PLEWA</name>
<organism evidence="2 3">
    <name type="scientific">Pleurodeles waltl</name>
    <name type="common">Iberian ribbed newt</name>
    <dbReference type="NCBI Taxonomy" id="8319"/>
    <lineage>
        <taxon>Eukaryota</taxon>
        <taxon>Metazoa</taxon>
        <taxon>Chordata</taxon>
        <taxon>Craniata</taxon>
        <taxon>Vertebrata</taxon>
        <taxon>Euteleostomi</taxon>
        <taxon>Amphibia</taxon>
        <taxon>Batrachia</taxon>
        <taxon>Caudata</taxon>
        <taxon>Salamandroidea</taxon>
        <taxon>Salamandridae</taxon>
        <taxon>Pleurodelinae</taxon>
        <taxon>Pleurodeles</taxon>
    </lineage>
</organism>
<evidence type="ECO:0000256" key="1">
    <source>
        <dbReference type="SAM" id="MobiDB-lite"/>
    </source>
</evidence>
<comment type="caution">
    <text evidence="2">The sequence shown here is derived from an EMBL/GenBank/DDBJ whole genome shotgun (WGS) entry which is preliminary data.</text>
</comment>
<dbReference type="AlphaFoldDB" id="A0AAV7RN73"/>
<feature type="region of interest" description="Disordered" evidence="1">
    <location>
        <begin position="30"/>
        <end position="124"/>
    </location>
</feature>